<keyword evidence="4 6" id="KW-1133">Transmembrane helix</keyword>
<feature type="transmembrane region" description="Helical" evidence="6">
    <location>
        <begin position="312"/>
        <end position="335"/>
    </location>
</feature>
<evidence type="ECO:0000256" key="1">
    <source>
        <dbReference type="ARBA" id="ARBA00004651"/>
    </source>
</evidence>
<dbReference type="InterPro" id="IPR002797">
    <property type="entry name" value="Polysacc_synth"/>
</dbReference>
<dbReference type="EMBL" id="VIAR01000001">
    <property type="protein sequence ID" value="TQD40755.1"/>
    <property type="molecule type" value="Genomic_DNA"/>
</dbReference>
<dbReference type="AlphaFoldDB" id="A0A508A1E4"/>
<feature type="transmembrane region" description="Helical" evidence="6">
    <location>
        <begin position="21"/>
        <end position="42"/>
    </location>
</feature>
<gene>
    <name evidence="7" type="ORF">FKR84_01885</name>
</gene>
<name>A0A508A1E4_9FLAO</name>
<proteinExistence type="predicted"/>
<evidence type="ECO:0000256" key="2">
    <source>
        <dbReference type="ARBA" id="ARBA00022475"/>
    </source>
</evidence>
<accession>A0A508A1E4</accession>
<dbReference type="PANTHER" id="PTHR30250:SF11">
    <property type="entry name" value="O-ANTIGEN TRANSPORTER-RELATED"/>
    <property type="match status" value="1"/>
</dbReference>
<feature type="transmembrane region" description="Helical" evidence="6">
    <location>
        <begin position="403"/>
        <end position="421"/>
    </location>
</feature>
<feature type="transmembrane region" description="Helical" evidence="6">
    <location>
        <begin position="378"/>
        <end position="397"/>
    </location>
</feature>
<dbReference type="Pfam" id="PF01943">
    <property type="entry name" value="Polysacc_synt"/>
    <property type="match status" value="1"/>
</dbReference>
<evidence type="ECO:0000313" key="8">
    <source>
        <dbReference type="Proteomes" id="UP000317169"/>
    </source>
</evidence>
<keyword evidence="5 6" id="KW-0472">Membrane</keyword>
<dbReference type="Proteomes" id="UP000317169">
    <property type="component" value="Unassembled WGS sequence"/>
</dbReference>
<feature type="transmembrane region" description="Helical" evidence="6">
    <location>
        <begin position="91"/>
        <end position="112"/>
    </location>
</feature>
<comment type="subcellular location">
    <subcellularLocation>
        <location evidence="1">Cell membrane</location>
        <topology evidence="1">Multi-pass membrane protein</topology>
    </subcellularLocation>
</comment>
<dbReference type="CDD" id="cd13128">
    <property type="entry name" value="MATE_Wzx_like"/>
    <property type="match status" value="1"/>
</dbReference>
<evidence type="ECO:0000313" key="7">
    <source>
        <dbReference type="EMBL" id="TQD40755.1"/>
    </source>
</evidence>
<dbReference type="RefSeq" id="WP_141420486.1">
    <property type="nucleotide sequence ID" value="NZ_VIAR01000001.1"/>
</dbReference>
<keyword evidence="2" id="KW-1003">Cell membrane</keyword>
<evidence type="ECO:0000256" key="5">
    <source>
        <dbReference type="ARBA" id="ARBA00023136"/>
    </source>
</evidence>
<dbReference type="GO" id="GO:0005886">
    <property type="term" value="C:plasma membrane"/>
    <property type="evidence" value="ECO:0007669"/>
    <property type="project" value="UniProtKB-SubCell"/>
</dbReference>
<comment type="caution">
    <text evidence="7">The sequence shown here is derived from an EMBL/GenBank/DDBJ whole genome shotgun (WGS) entry which is preliminary data.</text>
</comment>
<sequence length="437" mass="49295">MKKRLQKLLQDNDQKEILTKGFSFLGFRLGGTLIGYLFTLFITKKFGADIYGIIALGFSMFLILSVIGRLGLDINLVRFFSDERNDSETGIFYKSVLKSFFVSTILAGLLYLFREPIVMQVFREPKPELLPYLPWILAAIPFWSLTLVSSSYFRAKKQNHIFAFFDNPSRFLFGLLLLVIFYTFSKNPIIIVQAHFYAILITSLLSLGMVIAKINTLSFKTKNNSWYFLKDSLPMMLSSSILVLLGWMDTFVMGIYEESNDVGIYNISLKVATLTTFTLQAINSILAPKIAKSYAANEEDVYKKLIQFSTKLNFLITVAVLAVILVFHDFLLGIFGEEFKAGYIILFIFCAGQLVNSLSGSVGVIMQMIGKQKVYQNFVLAALFINLLLTFVLTPLYGGIGAAIATVCSMVFWNVGCALYLKIKLNITSFYNPFLGR</sequence>
<keyword evidence="8" id="KW-1185">Reference proteome</keyword>
<feature type="transmembrane region" description="Helical" evidence="6">
    <location>
        <begin position="262"/>
        <end position="282"/>
    </location>
</feature>
<keyword evidence="3 6" id="KW-0812">Transmembrane</keyword>
<dbReference type="OrthoDB" id="824226at2"/>
<feature type="transmembrane region" description="Helical" evidence="6">
    <location>
        <begin position="48"/>
        <end position="70"/>
    </location>
</feature>
<feature type="transmembrane region" description="Helical" evidence="6">
    <location>
        <begin position="190"/>
        <end position="212"/>
    </location>
</feature>
<protein>
    <submittedName>
        <fullName evidence="7">Flippase</fullName>
    </submittedName>
</protein>
<dbReference type="InterPro" id="IPR050833">
    <property type="entry name" value="Poly_Biosynth_Transport"/>
</dbReference>
<feature type="transmembrane region" description="Helical" evidence="6">
    <location>
        <begin position="167"/>
        <end position="184"/>
    </location>
</feature>
<evidence type="ECO:0000256" key="4">
    <source>
        <dbReference type="ARBA" id="ARBA00022989"/>
    </source>
</evidence>
<evidence type="ECO:0000256" key="3">
    <source>
        <dbReference type="ARBA" id="ARBA00022692"/>
    </source>
</evidence>
<evidence type="ECO:0000256" key="6">
    <source>
        <dbReference type="SAM" id="Phobius"/>
    </source>
</evidence>
<dbReference type="PANTHER" id="PTHR30250">
    <property type="entry name" value="PST FAMILY PREDICTED COLANIC ACID TRANSPORTER"/>
    <property type="match status" value="1"/>
</dbReference>
<organism evidence="7 8">
    <name type="scientific">Haloflavibacter putidus</name>
    <dbReference type="NCBI Taxonomy" id="2576776"/>
    <lineage>
        <taxon>Bacteria</taxon>
        <taxon>Pseudomonadati</taxon>
        <taxon>Bacteroidota</taxon>
        <taxon>Flavobacteriia</taxon>
        <taxon>Flavobacteriales</taxon>
        <taxon>Flavobacteriaceae</taxon>
        <taxon>Haloflavibacter</taxon>
    </lineage>
</organism>
<feature type="transmembrane region" description="Helical" evidence="6">
    <location>
        <begin position="233"/>
        <end position="256"/>
    </location>
</feature>
<reference evidence="7 8" key="1">
    <citation type="submission" date="2019-06" db="EMBL/GenBank/DDBJ databases">
        <title>Flavibacter putida gen. nov., sp. nov., a novel marine bacterium of the family Flavobacteriaceae isolated from coastal seawater.</title>
        <authorList>
            <person name="Feng X."/>
        </authorList>
    </citation>
    <scope>NUCLEOTIDE SEQUENCE [LARGE SCALE GENOMIC DNA]</scope>
    <source>
        <strain evidence="7 8">PLHSN227</strain>
    </source>
</reference>
<feature type="transmembrane region" description="Helical" evidence="6">
    <location>
        <begin position="132"/>
        <end position="155"/>
    </location>
</feature>
<feature type="transmembrane region" description="Helical" evidence="6">
    <location>
        <begin position="341"/>
        <end position="366"/>
    </location>
</feature>